<proteinExistence type="predicted"/>
<accession>A0ABN0ZQX8</accession>
<protein>
    <submittedName>
        <fullName evidence="1">Uncharacterized protein</fullName>
    </submittedName>
</protein>
<comment type="caution">
    <text evidence="1">The sequence shown here is derived from an EMBL/GenBank/DDBJ whole genome shotgun (WGS) entry which is preliminary data.</text>
</comment>
<keyword evidence="2" id="KW-1185">Reference proteome</keyword>
<name>A0ABN0ZQX8_9ACTN</name>
<dbReference type="EMBL" id="BAAAHB010000013">
    <property type="protein sequence ID" value="GAA0456057.1"/>
    <property type="molecule type" value="Genomic_DNA"/>
</dbReference>
<evidence type="ECO:0000313" key="1">
    <source>
        <dbReference type="EMBL" id="GAA0456057.1"/>
    </source>
</evidence>
<dbReference type="Proteomes" id="UP001499895">
    <property type="component" value="Unassembled WGS sequence"/>
</dbReference>
<evidence type="ECO:0000313" key="2">
    <source>
        <dbReference type="Proteomes" id="UP001499895"/>
    </source>
</evidence>
<reference evidence="1 2" key="1">
    <citation type="journal article" date="2019" name="Int. J. Syst. Evol. Microbiol.">
        <title>The Global Catalogue of Microorganisms (GCM) 10K type strain sequencing project: providing services to taxonomists for standard genome sequencing and annotation.</title>
        <authorList>
            <consortium name="The Broad Institute Genomics Platform"/>
            <consortium name="The Broad Institute Genome Sequencing Center for Infectious Disease"/>
            <person name="Wu L."/>
            <person name="Ma J."/>
        </authorList>
    </citation>
    <scope>NUCLEOTIDE SEQUENCE [LARGE SCALE GENOMIC DNA]</scope>
    <source>
        <strain evidence="1 2">JCM 10649</strain>
    </source>
</reference>
<sequence>MAEPGYHDKALMRIQAGVRLRKADEFLKSPEGEAHMFRVIFGAEAEPMIGERE</sequence>
<gene>
    <name evidence="1" type="ORF">GCM10009544_18490</name>
</gene>
<organism evidence="1 2">
    <name type="scientific">Streptomyces stramineus</name>
    <dbReference type="NCBI Taxonomy" id="173861"/>
    <lineage>
        <taxon>Bacteria</taxon>
        <taxon>Bacillati</taxon>
        <taxon>Actinomycetota</taxon>
        <taxon>Actinomycetes</taxon>
        <taxon>Kitasatosporales</taxon>
        <taxon>Streptomycetaceae</taxon>
        <taxon>Streptomyces</taxon>
    </lineage>
</organism>
<dbReference type="RefSeq" id="WP_344088542.1">
    <property type="nucleotide sequence ID" value="NZ_BAAAHB010000013.1"/>
</dbReference>